<evidence type="ECO:0000313" key="8">
    <source>
        <dbReference type="Proteomes" id="UP000740926"/>
    </source>
</evidence>
<evidence type="ECO:0000256" key="1">
    <source>
        <dbReference type="ARBA" id="ARBA00001974"/>
    </source>
</evidence>
<comment type="caution">
    <text evidence="7">The sequence shown here is derived from an EMBL/GenBank/DDBJ whole genome shotgun (WGS) entry which is preliminary data.</text>
</comment>
<accession>A0A9P6YS87</accession>
<comment type="similarity">
    <text evidence="2">Belongs to the MSOX/MTOX family.</text>
</comment>
<keyword evidence="5" id="KW-0560">Oxidoreductase</keyword>
<dbReference type="Pfam" id="PF01266">
    <property type="entry name" value="DAO"/>
    <property type="match status" value="1"/>
</dbReference>
<dbReference type="InterPro" id="IPR006076">
    <property type="entry name" value="FAD-dep_OxRdtase"/>
</dbReference>
<organism evidence="7 8">
    <name type="scientific">Rhizopus delemar</name>
    <dbReference type="NCBI Taxonomy" id="936053"/>
    <lineage>
        <taxon>Eukaryota</taxon>
        <taxon>Fungi</taxon>
        <taxon>Fungi incertae sedis</taxon>
        <taxon>Mucoromycota</taxon>
        <taxon>Mucoromycotina</taxon>
        <taxon>Mucoromycetes</taxon>
        <taxon>Mucorales</taxon>
        <taxon>Mucorineae</taxon>
        <taxon>Rhizopodaceae</taxon>
        <taxon>Rhizopus</taxon>
    </lineage>
</organism>
<dbReference type="GO" id="GO:0050660">
    <property type="term" value="F:flavin adenine dinucleotide binding"/>
    <property type="evidence" value="ECO:0007669"/>
    <property type="project" value="InterPro"/>
</dbReference>
<keyword evidence="3" id="KW-0285">Flavoprotein</keyword>
<feature type="domain" description="FAD dependent oxidoreductase" evidence="6">
    <location>
        <begin position="11"/>
        <end position="387"/>
    </location>
</feature>
<dbReference type="InterPro" id="IPR045170">
    <property type="entry name" value="MTOX"/>
</dbReference>
<keyword evidence="8" id="KW-1185">Reference proteome</keyword>
<evidence type="ECO:0000256" key="4">
    <source>
        <dbReference type="ARBA" id="ARBA00022827"/>
    </source>
</evidence>
<dbReference type="Proteomes" id="UP000740926">
    <property type="component" value="Unassembled WGS sequence"/>
</dbReference>
<evidence type="ECO:0000256" key="3">
    <source>
        <dbReference type="ARBA" id="ARBA00022630"/>
    </source>
</evidence>
<gene>
    <name evidence="7" type="ORF">G6F50_011822</name>
</gene>
<dbReference type="GO" id="GO:0008115">
    <property type="term" value="F:sarcosine oxidase activity"/>
    <property type="evidence" value="ECO:0007669"/>
    <property type="project" value="TreeGrafter"/>
</dbReference>
<dbReference type="PANTHER" id="PTHR10961">
    <property type="entry name" value="PEROXISOMAL SARCOSINE OXIDASE"/>
    <property type="match status" value="1"/>
</dbReference>
<dbReference type="InterPro" id="IPR036188">
    <property type="entry name" value="FAD/NAD-bd_sf"/>
</dbReference>
<sequence>MNHSPPKPGSKIIIVGGGCFGLSTAYALSLKHEYEICVFDRRPIPCPDAASTDINKIVRLDYSDNTLYMHLAIESIGMWQEWNKERQESEQDPLFHQTGVLLFGRDEFSDSEKKSLKAIREAGYGHYIEEYNSPEEIIAKFPPFKSAVENGFKKAYLNKQGGWCNSAEAVKHVYQKCIENGVKFILGETEGRLDKLYYDPKDPKTVAGIQTTNGQTHYADLVLLTTGSWTAGLVDMHHQVVASGQEVIHFQPPSHLRKQWEKMPVWCGDLSITGYYGFPVNAEGKMKIGKHHSGYLNPRQTDQISVPRTQVTNSCDTIPVGALRQFRQFLGQFLPETSSLDISYARMCWYSDTIDGHFVICHHPDYQNLVVATGDSGHAMKFLPVIGFKIRDVVEAVDTDYTRAWKWRNMEAQNTKLDNLRAATVIQRIILEEKDNEDARMATLEEFKVARAHL</sequence>
<protein>
    <recommendedName>
        <fullName evidence="6">FAD dependent oxidoreductase domain-containing protein</fullName>
    </recommendedName>
</protein>
<dbReference type="Gene3D" id="3.30.9.10">
    <property type="entry name" value="D-Amino Acid Oxidase, subunit A, domain 2"/>
    <property type="match status" value="1"/>
</dbReference>
<keyword evidence="4" id="KW-0274">FAD</keyword>
<dbReference type="PANTHER" id="PTHR10961:SF46">
    <property type="entry name" value="PEROXISOMAL SARCOSINE OXIDASE"/>
    <property type="match status" value="1"/>
</dbReference>
<reference evidence="7 8" key="1">
    <citation type="journal article" date="2020" name="Microb. Genom.">
        <title>Genetic diversity of clinical and environmental Mucorales isolates obtained from an investigation of mucormycosis cases among solid organ transplant recipients.</title>
        <authorList>
            <person name="Nguyen M.H."/>
            <person name="Kaul D."/>
            <person name="Muto C."/>
            <person name="Cheng S.J."/>
            <person name="Richter R.A."/>
            <person name="Bruno V.M."/>
            <person name="Liu G."/>
            <person name="Beyhan S."/>
            <person name="Sundermann A.J."/>
            <person name="Mounaud S."/>
            <person name="Pasculle A.W."/>
            <person name="Nierman W.C."/>
            <person name="Driscoll E."/>
            <person name="Cumbie R."/>
            <person name="Clancy C.J."/>
            <person name="Dupont C.L."/>
        </authorList>
    </citation>
    <scope>NUCLEOTIDE SEQUENCE [LARGE SCALE GENOMIC DNA]</scope>
    <source>
        <strain evidence="7 8">GL24</strain>
    </source>
</reference>
<dbReference type="SUPFAM" id="SSF51905">
    <property type="entry name" value="FAD/NAD(P)-binding domain"/>
    <property type="match status" value="1"/>
</dbReference>
<comment type="cofactor">
    <cofactor evidence="1">
        <name>FAD</name>
        <dbReference type="ChEBI" id="CHEBI:57692"/>
    </cofactor>
</comment>
<evidence type="ECO:0000313" key="7">
    <source>
        <dbReference type="EMBL" id="KAG1563625.1"/>
    </source>
</evidence>
<name>A0A9P6YS87_9FUNG</name>
<dbReference type="AlphaFoldDB" id="A0A9P6YS87"/>
<evidence type="ECO:0000256" key="2">
    <source>
        <dbReference type="ARBA" id="ARBA00010989"/>
    </source>
</evidence>
<dbReference type="Gene3D" id="3.50.50.60">
    <property type="entry name" value="FAD/NAD(P)-binding domain"/>
    <property type="match status" value="1"/>
</dbReference>
<dbReference type="SUPFAM" id="SSF54373">
    <property type="entry name" value="FAD-linked reductases, C-terminal domain"/>
    <property type="match status" value="1"/>
</dbReference>
<proteinExistence type="inferred from homology"/>
<evidence type="ECO:0000256" key="5">
    <source>
        <dbReference type="ARBA" id="ARBA00023002"/>
    </source>
</evidence>
<evidence type="ECO:0000259" key="6">
    <source>
        <dbReference type="Pfam" id="PF01266"/>
    </source>
</evidence>
<dbReference type="EMBL" id="JAANIU010003221">
    <property type="protein sequence ID" value="KAG1563625.1"/>
    <property type="molecule type" value="Genomic_DNA"/>
</dbReference>